<dbReference type="Pfam" id="PF10230">
    <property type="entry name" value="LIDHydrolase"/>
    <property type="match status" value="1"/>
</dbReference>
<dbReference type="GO" id="GO:0016298">
    <property type="term" value="F:lipase activity"/>
    <property type="evidence" value="ECO:0007669"/>
    <property type="project" value="InterPro"/>
</dbReference>
<evidence type="ECO:0008006" key="7">
    <source>
        <dbReference type="Google" id="ProtNLM"/>
    </source>
</evidence>
<dbReference type="GO" id="GO:0005811">
    <property type="term" value="C:lipid droplet"/>
    <property type="evidence" value="ECO:0007669"/>
    <property type="project" value="UniProtKB-SubCell"/>
</dbReference>
<evidence type="ECO:0000256" key="4">
    <source>
        <dbReference type="ARBA" id="ARBA00022801"/>
    </source>
</evidence>
<dbReference type="AlphaFoldDB" id="A0A9P8LCF2"/>
<sequence length="358" mass="39218">MDLEPPIEVSPTKTAKEIWFKPRPKEEEHGESEYVIYLIPGNPCLISYYESFLSTLFSLLNGDENGRALSAHVGGYTLPGFETEPVGQTSGVTLPASLRSQIRNTEELIEVGLDNHTRQNAANKSTGPRKVILVAHSVGAYIALEILRRRAKGQNGLSKVDVVGGVLICPTVVHIAQSAHGTILSPLLWIPFFPAIVGMLAKLLTVLLPLGALHWLIASLGRMPPHAAQTSAEFLKSPWGVRQALFMAKDEMREIKEDIWDEAIWGSPDTTSSSASVPLKFYFAENDVWVSNRARDALIASRGRSTSSSAAPLDSWKPAMIIDDNKIPHGFVIDHSELVAEKVKSLIEEIIIDGKTIK</sequence>
<dbReference type="InterPro" id="IPR029058">
    <property type="entry name" value="AB_hydrolase_fold"/>
</dbReference>
<evidence type="ECO:0000256" key="1">
    <source>
        <dbReference type="ARBA" id="ARBA00004502"/>
    </source>
</evidence>
<dbReference type="GO" id="GO:0019915">
    <property type="term" value="P:lipid storage"/>
    <property type="evidence" value="ECO:0007669"/>
    <property type="project" value="InterPro"/>
</dbReference>
<dbReference type="InterPro" id="IPR019363">
    <property type="entry name" value="LDAH"/>
</dbReference>
<organism evidence="5 6">
    <name type="scientific">Trichoglossum hirsutum</name>
    <dbReference type="NCBI Taxonomy" id="265104"/>
    <lineage>
        <taxon>Eukaryota</taxon>
        <taxon>Fungi</taxon>
        <taxon>Dikarya</taxon>
        <taxon>Ascomycota</taxon>
        <taxon>Pezizomycotina</taxon>
        <taxon>Geoglossomycetes</taxon>
        <taxon>Geoglossales</taxon>
        <taxon>Geoglossaceae</taxon>
        <taxon>Trichoglossum</taxon>
    </lineage>
</organism>
<gene>
    <name evidence="5" type="ORF">GP486_003769</name>
</gene>
<evidence type="ECO:0000256" key="2">
    <source>
        <dbReference type="ARBA" id="ARBA00008300"/>
    </source>
</evidence>
<keyword evidence="6" id="KW-1185">Reference proteome</keyword>
<dbReference type="SUPFAM" id="SSF53474">
    <property type="entry name" value="alpha/beta-Hydrolases"/>
    <property type="match status" value="1"/>
</dbReference>
<accession>A0A9P8LCF2</accession>
<keyword evidence="4" id="KW-0378">Hydrolase</keyword>
<comment type="similarity">
    <text evidence="2">Belongs to the AB hydrolase superfamily. LDAH family.</text>
</comment>
<dbReference type="Gene3D" id="3.40.50.1820">
    <property type="entry name" value="alpha/beta hydrolase"/>
    <property type="match status" value="1"/>
</dbReference>
<dbReference type="PANTHER" id="PTHR13390">
    <property type="entry name" value="LIPASE"/>
    <property type="match status" value="1"/>
</dbReference>
<protein>
    <recommendedName>
        <fullName evidence="7">Lipid droplet-associated hydrolase</fullName>
    </recommendedName>
</protein>
<comment type="caution">
    <text evidence="5">The sequence shown here is derived from an EMBL/GenBank/DDBJ whole genome shotgun (WGS) entry which is preliminary data.</text>
</comment>
<name>A0A9P8LCF2_9PEZI</name>
<dbReference type="EMBL" id="JAGHQM010000536">
    <property type="protein sequence ID" value="KAH0559719.1"/>
    <property type="molecule type" value="Genomic_DNA"/>
</dbReference>
<dbReference type="PANTHER" id="PTHR13390:SF0">
    <property type="entry name" value="LIPID DROPLET-ASSOCIATED HYDROLASE"/>
    <property type="match status" value="1"/>
</dbReference>
<keyword evidence="3" id="KW-0551">Lipid droplet</keyword>
<reference evidence="5" key="1">
    <citation type="submission" date="2021-03" db="EMBL/GenBank/DDBJ databases">
        <title>Comparative genomics and phylogenomic investigation of the class Geoglossomycetes provide insights into ecological specialization and systematics.</title>
        <authorList>
            <person name="Melie T."/>
            <person name="Pirro S."/>
            <person name="Miller A.N."/>
            <person name="Quandt A."/>
        </authorList>
    </citation>
    <scope>NUCLEOTIDE SEQUENCE</scope>
    <source>
        <strain evidence="5">CAQ_001_2017</strain>
    </source>
</reference>
<comment type="subcellular location">
    <subcellularLocation>
        <location evidence="1">Lipid droplet</location>
    </subcellularLocation>
</comment>
<proteinExistence type="inferred from homology"/>
<dbReference type="Proteomes" id="UP000750711">
    <property type="component" value="Unassembled WGS sequence"/>
</dbReference>
<evidence type="ECO:0000256" key="3">
    <source>
        <dbReference type="ARBA" id="ARBA00022677"/>
    </source>
</evidence>
<evidence type="ECO:0000313" key="5">
    <source>
        <dbReference type="EMBL" id="KAH0559719.1"/>
    </source>
</evidence>
<evidence type="ECO:0000313" key="6">
    <source>
        <dbReference type="Proteomes" id="UP000750711"/>
    </source>
</evidence>